<evidence type="ECO:0000256" key="13">
    <source>
        <dbReference type="ARBA" id="ARBA00023012"/>
    </source>
</evidence>
<evidence type="ECO:0000256" key="10">
    <source>
        <dbReference type="ARBA" id="ARBA00022777"/>
    </source>
</evidence>
<dbReference type="InterPro" id="IPR003660">
    <property type="entry name" value="HAMP_dom"/>
</dbReference>
<dbReference type="STRING" id="177413.SAMN05660859_2143"/>
<feature type="domain" description="Histidine kinase" evidence="18">
    <location>
        <begin position="429"/>
        <end position="641"/>
    </location>
</feature>
<keyword evidence="9" id="KW-0547">Nucleotide-binding</keyword>
<dbReference type="EC" id="2.7.13.3" evidence="3"/>
<comment type="catalytic activity">
    <reaction evidence="1">
        <text>ATP + protein L-histidine = ADP + protein N-phospho-L-histidine.</text>
        <dbReference type="EC" id="2.7.13.3"/>
    </reaction>
</comment>
<evidence type="ECO:0000256" key="9">
    <source>
        <dbReference type="ARBA" id="ARBA00022741"/>
    </source>
</evidence>
<dbReference type="RefSeq" id="WP_091439116.1">
    <property type="nucleotide sequence ID" value="NZ_FMTP01000003.1"/>
</dbReference>
<feature type="transmembrane region" description="Helical" evidence="17">
    <location>
        <begin position="12"/>
        <end position="36"/>
    </location>
</feature>
<dbReference type="EMBL" id="FMTP01000003">
    <property type="protein sequence ID" value="SCW67400.1"/>
    <property type="molecule type" value="Genomic_DNA"/>
</dbReference>
<comment type="subcellular location">
    <subcellularLocation>
        <location evidence="2">Cell inner membrane</location>
        <topology evidence="2">Multi-pass membrane protein</topology>
    </subcellularLocation>
</comment>
<keyword evidence="12 17" id="KW-1133">Transmembrane helix</keyword>
<dbReference type="FunFam" id="1.10.287.130:FF:000049">
    <property type="entry name" value="C4-dicarboxylate transport sensor protein DctB"/>
    <property type="match status" value="1"/>
</dbReference>
<dbReference type="SMART" id="SM00387">
    <property type="entry name" value="HATPase_c"/>
    <property type="match status" value="1"/>
</dbReference>
<comment type="function">
    <text evidence="15">Member of the two-component regulatory system DctB/DctD involved in the transport of C4-dicarboxylates. DctB functions as a membrane-associated protein kinase that phosphorylates DctD in response to environmental signals.</text>
</comment>
<keyword evidence="6" id="KW-0597">Phosphoprotein</keyword>
<evidence type="ECO:0000256" key="7">
    <source>
        <dbReference type="ARBA" id="ARBA00022679"/>
    </source>
</evidence>
<evidence type="ECO:0000256" key="15">
    <source>
        <dbReference type="ARBA" id="ARBA00059004"/>
    </source>
</evidence>
<evidence type="ECO:0000256" key="3">
    <source>
        <dbReference type="ARBA" id="ARBA00012438"/>
    </source>
</evidence>
<dbReference type="GO" id="GO:0000155">
    <property type="term" value="F:phosphorelay sensor kinase activity"/>
    <property type="evidence" value="ECO:0007669"/>
    <property type="project" value="InterPro"/>
</dbReference>
<dbReference type="GO" id="GO:0005886">
    <property type="term" value="C:plasma membrane"/>
    <property type="evidence" value="ECO:0007669"/>
    <property type="project" value="UniProtKB-SubCell"/>
</dbReference>
<dbReference type="PANTHER" id="PTHR43065:SF46">
    <property type="entry name" value="C4-DICARBOXYLATE TRANSPORT SENSOR PROTEIN DCTB"/>
    <property type="match status" value="1"/>
</dbReference>
<keyword evidence="4" id="KW-1003">Cell membrane</keyword>
<evidence type="ECO:0000259" key="19">
    <source>
        <dbReference type="PROSITE" id="PS50885"/>
    </source>
</evidence>
<dbReference type="InterPro" id="IPR004358">
    <property type="entry name" value="Sig_transdc_His_kin-like_C"/>
</dbReference>
<evidence type="ECO:0000256" key="4">
    <source>
        <dbReference type="ARBA" id="ARBA00022475"/>
    </source>
</evidence>
<feature type="domain" description="HAMP" evidence="19">
    <location>
        <begin position="359"/>
        <end position="416"/>
    </location>
</feature>
<dbReference type="PANTHER" id="PTHR43065">
    <property type="entry name" value="SENSOR HISTIDINE KINASE"/>
    <property type="match status" value="1"/>
</dbReference>
<dbReference type="PROSITE" id="PS50885">
    <property type="entry name" value="HAMP"/>
    <property type="match status" value="1"/>
</dbReference>
<evidence type="ECO:0000256" key="8">
    <source>
        <dbReference type="ARBA" id="ARBA00022692"/>
    </source>
</evidence>
<dbReference type="Pfam" id="PF00512">
    <property type="entry name" value="HisKA"/>
    <property type="match status" value="1"/>
</dbReference>
<dbReference type="InterPro" id="IPR036097">
    <property type="entry name" value="HisK_dim/P_sf"/>
</dbReference>
<dbReference type="InterPro" id="IPR005467">
    <property type="entry name" value="His_kinase_dom"/>
</dbReference>
<dbReference type="SUPFAM" id="SSF47384">
    <property type="entry name" value="Homodimeric domain of signal transducing histidine kinase"/>
    <property type="match status" value="1"/>
</dbReference>
<gene>
    <name evidence="20" type="ORF">SAMN05660859_2143</name>
</gene>
<evidence type="ECO:0000259" key="18">
    <source>
        <dbReference type="PROSITE" id="PS50109"/>
    </source>
</evidence>
<evidence type="ECO:0000256" key="6">
    <source>
        <dbReference type="ARBA" id="ARBA00022553"/>
    </source>
</evidence>
<dbReference type="InterPro" id="IPR038188">
    <property type="entry name" value="TorS_sensor_sf"/>
</dbReference>
<dbReference type="Gene3D" id="3.30.565.10">
    <property type="entry name" value="Histidine kinase-like ATPase, C-terminal domain"/>
    <property type="match status" value="1"/>
</dbReference>
<evidence type="ECO:0000313" key="20">
    <source>
        <dbReference type="EMBL" id="SCW67400.1"/>
    </source>
</evidence>
<keyword evidence="8 17" id="KW-0812">Transmembrane</keyword>
<keyword evidence="5" id="KW-0997">Cell inner membrane</keyword>
<dbReference type="InterPro" id="IPR003594">
    <property type="entry name" value="HATPase_dom"/>
</dbReference>
<dbReference type="PROSITE" id="PS51257">
    <property type="entry name" value="PROKAR_LIPOPROTEIN"/>
    <property type="match status" value="1"/>
</dbReference>
<keyword evidence="14 17" id="KW-0472">Membrane</keyword>
<accession>A0A1G4SDZ8</accession>
<sequence>MSGERTRFGIGGRLLVAFIGVGALAVIACGVGWLSYARLSSELDSIARGHVPALVFAAQLSQAGGRLTAAATELATAERRDAHDLAMERARVRLGDLRRLLETAPRGEGAQGFGALRRLVDALGSTLDAVDEAARRRFDIEARTRAIVDELRWLQADLVDEVEPLVEDARFNINAALEQVGQAGEVARAAQRILRDETSKTEAILALSAQAHLSIGLLGQVASVRVPEDLRQTGHFLGEAVDELVVEGRRLQGWADSITVRQIVGRLAALADAESGLPGLRVAEIAASEEGQKRLATSRDLAAELGGSIGTVARQIETDARAAAARAAEAIVVGRSLLLAIALLSLGVAVLVGWFYVRRSLIARLERLTLAAGAIASGGPVDLPAPQAQGYFGADELDELSRALAIFRQTRDELVQSAKLAALGQMAAGIGHELNQPLAALRSHAHNGAVLLKRGRTEDAAESLARIEGLTVRMARSIAHLKRFARRPEPDMGPVSLDAVIEGALSLFAQRIADEHIEMIRAIPPGLNVLAEEVRLEQVLVNLIANAMDAVHNAPRRRIEIRASRGAEQVRIEISDSGTGIGDGMHTDIFDPFFTTKPPGSGLGLGLSLSFNIIRDFGGRLLLRESSPAGSTFAIELNEAA</sequence>
<dbReference type="Pfam" id="PF02518">
    <property type="entry name" value="HATPase_c"/>
    <property type="match status" value="1"/>
</dbReference>
<name>A0A1G4SDZ8_9HYPH</name>
<protein>
    <recommendedName>
        <fullName evidence="16">C4-dicarboxylate transport sensor protein DctB</fullName>
        <ecNumber evidence="3">2.7.13.3</ecNumber>
    </recommendedName>
</protein>
<proteinExistence type="predicted"/>
<keyword evidence="13" id="KW-0902">Two-component regulatory system</keyword>
<dbReference type="Gene3D" id="1.20.58.920">
    <property type="match status" value="1"/>
</dbReference>
<dbReference type="InterPro" id="IPR036890">
    <property type="entry name" value="HATPase_C_sf"/>
</dbReference>
<dbReference type="GO" id="GO:0005524">
    <property type="term" value="F:ATP binding"/>
    <property type="evidence" value="ECO:0007669"/>
    <property type="project" value="UniProtKB-KW"/>
</dbReference>
<evidence type="ECO:0000256" key="1">
    <source>
        <dbReference type="ARBA" id="ARBA00000085"/>
    </source>
</evidence>
<dbReference type="SMART" id="SM00388">
    <property type="entry name" value="HisKA"/>
    <property type="match status" value="1"/>
</dbReference>
<keyword evidence="7" id="KW-0808">Transferase</keyword>
<dbReference type="CDD" id="cd00082">
    <property type="entry name" value="HisKA"/>
    <property type="match status" value="1"/>
</dbReference>
<keyword evidence="10 20" id="KW-0418">Kinase</keyword>
<evidence type="ECO:0000256" key="16">
    <source>
        <dbReference type="ARBA" id="ARBA00073143"/>
    </source>
</evidence>
<evidence type="ECO:0000313" key="21">
    <source>
        <dbReference type="Proteomes" id="UP000198889"/>
    </source>
</evidence>
<evidence type="ECO:0000256" key="17">
    <source>
        <dbReference type="SAM" id="Phobius"/>
    </source>
</evidence>
<dbReference type="Pfam" id="PF00672">
    <property type="entry name" value="HAMP"/>
    <property type="match status" value="1"/>
</dbReference>
<dbReference type="SUPFAM" id="SSF55874">
    <property type="entry name" value="ATPase domain of HSP90 chaperone/DNA topoisomerase II/histidine kinase"/>
    <property type="match status" value="1"/>
</dbReference>
<dbReference type="PRINTS" id="PR00344">
    <property type="entry name" value="BCTRLSENSOR"/>
</dbReference>
<evidence type="ECO:0000256" key="2">
    <source>
        <dbReference type="ARBA" id="ARBA00004429"/>
    </source>
</evidence>
<evidence type="ECO:0000256" key="11">
    <source>
        <dbReference type="ARBA" id="ARBA00022840"/>
    </source>
</evidence>
<evidence type="ECO:0000256" key="12">
    <source>
        <dbReference type="ARBA" id="ARBA00022989"/>
    </source>
</evidence>
<keyword evidence="21" id="KW-1185">Reference proteome</keyword>
<dbReference type="Gene3D" id="1.10.287.130">
    <property type="match status" value="1"/>
</dbReference>
<organism evidence="20 21">
    <name type="scientific">Ancylobacter rudongensis</name>
    <dbReference type="NCBI Taxonomy" id="177413"/>
    <lineage>
        <taxon>Bacteria</taxon>
        <taxon>Pseudomonadati</taxon>
        <taxon>Pseudomonadota</taxon>
        <taxon>Alphaproteobacteria</taxon>
        <taxon>Hyphomicrobiales</taxon>
        <taxon>Xanthobacteraceae</taxon>
        <taxon>Ancylobacter</taxon>
    </lineage>
</organism>
<dbReference type="PROSITE" id="PS50109">
    <property type="entry name" value="HIS_KIN"/>
    <property type="match status" value="1"/>
</dbReference>
<evidence type="ECO:0000256" key="14">
    <source>
        <dbReference type="ARBA" id="ARBA00023136"/>
    </source>
</evidence>
<keyword evidence="11" id="KW-0067">ATP-binding</keyword>
<dbReference type="Proteomes" id="UP000198889">
    <property type="component" value="Unassembled WGS sequence"/>
</dbReference>
<reference evidence="21" key="1">
    <citation type="submission" date="2016-10" db="EMBL/GenBank/DDBJ databases">
        <authorList>
            <person name="Varghese N."/>
            <person name="Submissions S."/>
        </authorList>
    </citation>
    <scope>NUCLEOTIDE SEQUENCE [LARGE SCALE GENOMIC DNA]</scope>
    <source>
        <strain evidence="21">CGMCC 1.1761</strain>
    </source>
</reference>
<dbReference type="AlphaFoldDB" id="A0A1G4SDZ8"/>
<dbReference type="InterPro" id="IPR003661">
    <property type="entry name" value="HisK_dim/P_dom"/>
</dbReference>
<evidence type="ECO:0000256" key="5">
    <source>
        <dbReference type="ARBA" id="ARBA00022519"/>
    </source>
</evidence>
<feature type="transmembrane region" description="Helical" evidence="17">
    <location>
        <begin position="337"/>
        <end position="357"/>
    </location>
</feature>